<dbReference type="OrthoDB" id="6745081at2759"/>
<dbReference type="EMBL" id="OC918967">
    <property type="protein sequence ID" value="CAD7650457.1"/>
    <property type="molecule type" value="Genomic_DNA"/>
</dbReference>
<dbReference type="GO" id="GO:0003990">
    <property type="term" value="F:acetylcholinesterase activity"/>
    <property type="evidence" value="ECO:0007669"/>
    <property type="project" value="TreeGrafter"/>
</dbReference>
<dbReference type="PANTHER" id="PTHR43918:SF4">
    <property type="entry name" value="CARBOXYLIC ESTER HYDROLASE"/>
    <property type="match status" value="1"/>
</dbReference>
<sequence length="110" mass="12818">MAKHMINKQNVYFYELTYQMSLFVQMFGLDEETVGIIHGADIPFVFGMPVLHPEFSTPEDVDFSRLVIKLWTNFAKYGKPDEQWPKLLGDNNLISVRDLNPGHMDRLRVN</sequence>
<dbReference type="InterPro" id="IPR002018">
    <property type="entry name" value="CarbesteraseB"/>
</dbReference>
<dbReference type="Pfam" id="PF00135">
    <property type="entry name" value="COesterase"/>
    <property type="match status" value="1"/>
</dbReference>
<dbReference type="AlphaFoldDB" id="A0A7R9LZ93"/>
<dbReference type="PANTHER" id="PTHR43918">
    <property type="entry name" value="ACETYLCHOLINESTERASE"/>
    <property type="match status" value="1"/>
</dbReference>
<keyword evidence="3" id="KW-0378">Hydrolase</keyword>
<dbReference type="InterPro" id="IPR029058">
    <property type="entry name" value="AB_hydrolase_fold"/>
</dbReference>
<evidence type="ECO:0000313" key="6">
    <source>
        <dbReference type="EMBL" id="CAD7650457.1"/>
    </source>
</evidence>
<evidence type="ECO:0000256" key="1">
    <source>
        <dbReference type="ARBA" id="ARBA00005964"/>
    </source>
</evidence>
<evidence type="ECO:0000256" key="3">
    <source>
        <dbReference type="ARBA" id="ARBA00022801"/>
    </source>
</evidence>
<feature type="domain" description="Carboxylesterase type B" evidence="5">
    <location>
        <begin position="4"/>
        <end position="91"/>
    </location>
</feature>
<dbReference type="SUPFAM" id="SSF53474">
    <property type="entry name" value="alpha/beta-Hydrolases"/>
    <property type="match status" value="1"/>
</dbReference>
<keyword evidence="2" id="KW-0719">Serine esterase</keyword>
<gene>
    <name evidence="6" type="ORF">ONB1V03_LOCUS7821</name>
</gene>
<evidence type="ECO:0000313" key="7">
    <source>
        <dbReference type="Proteomes" id="UP000728032"/>
    </source>
</evidence>
<dbReference type="InterPro" id="IPR050654">
    <property type="entry name" value="AChE-related_enzymes"/>
</dbReference>
<dbReference type="GO" id="GO:0019695">
    <property type="term" value="P:choline metabolic process"/>
    <property type="evidence" value="ECO:0007669"/>
    <property type="project" value="TreeGrafter"/>
</dbReference>
<keyword evidence="4" id="KW-0325">Glycoprotein</keyword>
<evidence type="ECO:0000259" key="5">
    <source>
        <dbReference type="Pfam" id="PF00135"/>
    </source>
</evidence>
<dbReference type="GO" id="GO:0005886">
    <property type="term" value="C:plasma membrane"/>
    <property type="evidence" value="ECO:0007669"/>
    <property type="project" value="TreeGrafter"/>
</dbReference>
<dbReference type="EMBL" id="CAJPVJ010004142">
    <property type="protein sequence ID" value="CAG2168331.1"/>
    <property type="molecule type" value="Genomic_DNA"/>
</dbReference>
<proteinExistence type="inferred from homology"/>
<accession>A0A7R9LZ93</accession>
<evidence type="ECO:0000256" key="4">
    <source>
        <dbReference type="ARBA" id="ARBA00023180"/>
    </source>
</evidence>
<organism evidence="6">
    <name type="scientific">Oppiella nova</name>
    <dbReference type="NCBI Taxonomy" id="334625"/>
    <lineage>
        <taxon>Eukaryota</taxon>
        <taxon>Metazoa</taxon>
        <taxon>Ecdysozoa</taxon>
        <taxon>Arthropoda</taxon>
        <taxon>Chelicerata</taxon>
        <taxon>Arachnida</taxon>
        <taxon>Acari</taxon>
        <taxon>Acariformes</taxon>
        <taxon>Sarcoptiformes</taxon>
        <taxon>Oribatida</taxon>
        <taxon>Brachypylina</taxon>
        <taxon>Oppioidea</taxon>
        <taxon>Oppiidae</taxon>
        <taxon>Oppiella</taxon>
    </lineage>
</organism>
<dbReference type="Proteomes" id="UP000728032">
    <property type="component" value="Unassembled WGS sequence"/>
</dbReference>
<keyword evidence="7" id="KW-1185">Reference proteome</keyword>
<evidence type="ECO:0000256" key="2">
    <source>
        <dbReference type="ARBA" id="ARBA00022487"/>
    </source>
</evidence>
<dbReference type="GO" id="GO:0006581">
    <property type="term" value="P:acetylcholine catabolic process"/>
    <property type="evidence" value="ECO:0007669"/>
    <property type="project" value="TreeGrafter"/>
</dbReference>
<dbReference type="Gene3D" id="3.40.50.1820">
    <property type="entry name" value="alpha/beta hydrolase"/>
    <property type="match status" value="1"/>
</dbReference>
<protein>
    <recommendedName>
        <fullName evidence="5">Carboxylesterase type B domain-containing protein</fullName>
    </recommendedName>
</protein>
<reference evidence="6" key="1">
    <citation type="submission" date="2020-11" db="EMBL/GenBank/DDBJ databases">
        <authorList>
            <person name="Tran Van P."/>
        </authorList>
    </citation>
    <scope>NUCLEOTIDE SEQUENCE</scope>
</reference>
<dbReference type="GO" id="GO:0005615">
    <property type="term" value="C:extracellular space"/>
    <property type="evidence" value="ECO:0007669"/>
    <property type="project" value="TreeGrafter"/>
</dbReference>
<comment type="similarity">
    <text evidence="1">Belongs to the type-B carboxylesterase/lipase family.</text>
</comment>
<name>A0A7R9LZ93_9ACAR</name>